<dbReference type="Gene3D" id="3.30.460.10">
    <property type="entry name" value="Beta Polymerase, domain 2"/>
    <property type="match status" value="1"/>
</dbReference>
<sequence length="176" mass="20367">MRKQQPNCGLTSANNWSHSPHGSTSVSGLEAKPVIDIMPVVNDFKLVDQHNQFMKEIGYEPKGENSRTHHVHIFQVGSTEIERHLAFWDYLREHPEAVQEMSKQYLRVLKECVIETGKNSLRHLEGHIDAGSKASHKELVTFVDRQNEQMVVQRIKEDFPHHTIMGEESYIGRSRW</sequence>
<keyword evidence="1" id="KW-0479">Metal-binding</keyword>
<reference key="2">
    <citation type="submission" date="2011-11" db="EMBL/GenBank/DDBJ databases">
        <authorList>
            <person name="Shin S.H."/>
            <person name="Kim S."/>
            <person name="Kim J.Y."/>
        </authorList>
    </citation>
    <scope>NUCLEOTIDE SEQUENCE</scope>
    <source>
        <strain>HPL-003</strain>
    </source>
</reference>
<evidence type="ECO:0008006" key="5">
    <source>
        <dbReference type="Google" id="ProtNLM"/>
    </source>
</evidence>
<protein>
    <recommendedName>
        <fullName evidence="5">GrpB family protein</fullName>
    </recommendedName>
</protein>
<dbReference type="KEGG" id="pta:HPL003_21720"/>
<dbReference type="Pfam" id="PF00459">
    <property type="entry name" value="Inositol_P"/>
    <property type="match status" value="1"/>
</dbReference>
<dbReference type="PANTHER" id="PTHR34822:SF1">
    <property type="entry name" value="GRPB FAMILY PROTEIN"/>
    <property type="match status" value="1"/>
</dbReference>
<evidence type="ECO:0000256" key="2">
    <source>
        <dbReference type="SAM" id="MobiDB-lite"/>
    </source>
</evidence>
<dbReference type="AlphaFoldDB" id="G7VPS4"/>
<evidence type="ECO:0000313" key="4">
    <source>
        <dbReference type="Proteomes" id="UP000005876"/>
    </source>
</evidence>
<dbReference type="InterPro" id="IPR007344">
    <property type="entry name" value="GrpB/CoaE"/>
</dbReference>
<dbReference type="GO" id="GO:0046872">
    <property type="term" value="F:metal ion binding"/>
    <property type="evidence" value="ECO:0007669"/>
    <property type="project" value="UniProtKB-KW"/>
</dbReference>
<dbReference type="Pfam" id="PF04229">
    <property type="entry name" value="GrpB"/>
    <property type="match status" value="1"/>
</dbReference>
<dbReference type="RefSeq" id="WP_014281767.1">
    <property type="nucleotide sequence ID" value="NC_016641.1"/>
</dbReference>
<dbReference type="OrthoDB" id="9799092at2"/>
<evidence type="ECO:0000313" key="3">
    <source>
        <dbReference type="EMBL" id="AET61072.1"/>
    </source>
</evidence>
<dbReference type="PANTHER" id="PTHR34822">
    <property type="entry name" value="GRPB DOMAIN PROTEIN (AFU_ORTHOLOGUE AFUA_1G01530)"/>
    <property type="match status" value="1"/>
</dbReference>
<gene>
    <name evidence="3" type="ordered locus">HPL003_21720</name>
</gene>
<dbReference type="Proteomes" id="UP000005876">
    <property type="component" value="Chromosome"/>
</dbReference>
<dbReference type="STRING" id="985665.HPL003_21720"/>
<dbReference type="SUPFAM" id="SSF81301">
    <property type="entry name" value="Nucleotidyltransferase"/>
    <property type="match status" value="1"/>
</dbReference>
<organism evidence="3 4">
    <name type="scientific">Paenibacillus terrae (strain HPL-003)</name>
    <dbReference type="NCBI Taxonomy" id="985665"/>
    <lineage>
        <taxon>Bacteria</taxon>
        <taxon>Bacillati</taxon>
        <taxon>Bacillota</taxon>
        <taxon>Bacilli</taxon>
        <taxon>Bacillales</taxon>
        <taxon>Paenibacillaceae</taxon>
        <taxon>Paenibacillus</taxon>
    </lineage>
</organism>
<comment type="cofactor">
    <cofactor evidence="1">
        <name>Mg(2+)</name>
        <dbReference type="ChEBI" id="CHEBI:18420"/>
    </cofactor>
</comment>
<accession>G7VPS4</accession>
<dbReference type="SUPFAM" id="SSF56655">
    <property type="entry name" value="Carbohydrate phosphatase"/>
    <property type="match status" value="1"/>
</dbReference>
<proteinExistence type="predicted"/>
<dbReference type="EMBL" id="CP003107">
    <property type="protein sequence ID" value="AET61072.1"/>
    <property type="molecule type" value="Genomic_DNA"/>
</dbReference>
<reference evidence="4" key="1">
    <citation type="submission" date="2011-11" db="EMBL/GenBank/DDBJ databases">
        <title>Complete sequence of Paenibacillus terrae HPL-003.</title>
        <authorList>
            <person name="Shin S.H."/>
            <person name="Kim S."/>
            <person name="Kim J.Y."/>
        </authorList>
    </citation>
    <scope>NUCLEOTIDE SEQUENCE [LARGE SCALE GENOMIC DNA]</scope>
    <source>
        <strain evidence="4">HPL-003</strain>
    </source>
</reference>
<reference evidence="3 4" key="3">
    <citation type="journal article" date="2012" name="J. Bacteriol.">
        <title>Genome Sequence of Paenibacillus terrae HPL-003, a Xylanase-Producing Bacterium Isolated from Soil Found in Forest Residue.</title>
        <authorList>
            <person name="Shin S.H."/>
            <person name="Kim S."/>
            <person name="Kim J.Y."/>
            <person name="Song H.Y."/>
            <person name="Cho S.J."/>
            <person name="Kim D.R."/>
            <person name="Lee K.I."/>
            <person name="Lim H.K."/>
            <person name="Park N.J."/>
            <person name="Hwang I.T."/>
            <person name="Yang K.S."/>
        </authorList>
    </citation>
    <scope>NUCLEOTIDE SEQUENCE [LARGE SCALE GENOMIC DNA]</scope>
    <source>
        <strain evidence="3 4">HPL-003</strain>
    </source>
</reference>
<evidence type="ECO:0000256" key="1">
    <source>
        <dbReference type="PIRSR" id="PIRSR600760-2"/>
    </source>
</evidence>
<dbReference type="InterPro" id="IPR000760">
    <property type="entry name" value="Inositol_monophosphatase-like"/>
</dbReference>
<dbReference type="InterPro" id="IPR043519">
    <property type="entry name" value="NT_sf"/>
</dbReference>
<dbReference type="eggNOG" id="COG2320">
    <property type="taxonomic scope" value="Bacteria"/>
</dbReference>
<keyword evidence="1" id="KW-0460">Magnesium</keyword>
<name>G7VPS4_PAETH</name>
<feature type="region of interest" description="Disordered" evidence="2">
    <location>
        <begin position="1"/>
        <end position="27"/>
    </location>
</feature>
<feature type="binding site" evidence="1">
    <location>
        <position position="167"/>
    </location>
    <ligand>
        <name>Mg(2+)</name>
        <dbReference type="ChEBI" id="CHEBI:18420"/>
        <label>1</label>
        <note>catalytic</note>
    </ligand>
</feature>
<dbReference type="HOGENOM" id="CLU_1523707_0_0_9"/>